<gene>
    <name evidence="4 5" type="primary">LOC127751268</name>
</gene>
<evidence type="ECO:0000313" key="5">
    <source>
        <dbReference type="RefSeq" id="XP_052130488.1"/>
    </source>
</evidence>
<feature type="region of interest" description="Disordered" evidence="1">
    <location>
        <begin position="18"/>
        <end position="58"/>
    </location>
</feature>
<evidence type="ECO:0000256" key="2">
    <source>
        <dbReference type="SAM" id="SignalP"/>
    </source>
</evidence>
<protein>
    <submittedName>
        <fullName evidence="4 5">General transcriptional corepressor trfA-like</fullName>
    </submittedName>
</protein>
<evidence type="ECO:0000313" key="3">
    <source>
        <dbReference type="Proteomes" id="UP000504606"/>
    </source>
</evidence>
<keyword evidence="2" id="KW-0732">Signal</keyword>
<feature type="compositionally biased region" description="Low complexity" evidence="1">
    <location>
        <begin position="47"/>
        <end position="58"/>
    </location>
</feature>
<accession>A0A9C6X7H4</accession>
<organism evidence="3 5">
    <name type="scientific">Frankliniella occidentalis</name>
    <name type="common">Western flower thrips</name>
    <name type="synonym">Euthrips occidentalis</name>
    <dbReference type="NCBI Taxonomy" id="133901"/>
    <lineage>
        <taxon>Eukaryota</taxon>
        <taxon>Metazoa</taxon>
        <taxon>Ecdysozoa</taxon>
        <taxon>Arthropoda</taxon>
        <taxon>Hexapoda</taxon>
        <taxon>Insecta</taxon>
        <taxon>Pterygota</taxon>
        <taxon>Neoptera</taxon>
        <taxon>Paraneoptera</taxon>
        <taxon>Thysanoptera</taxon>
        <taxon>Terebrantia</taxon>
        <taxon>Thripoidea</taxon>
        <taxon>Thripidae</taxon>
        <taxon>Frankliniella</taxon>
    </lineage>
</organism>
<dbReference type="GeneID" id="127751268"/>
<dbReference type="RefSeq" id="XP_052130488.1">
    <property type="nucleotide sequence ID" value="XM_052274528.1"/>
</dbReference>
<proteinExistence type="predicted"/>
<dbReference type="AlphaFoldDB" id="A0A9C6X7H4"/>
<sequence length="146" mass="16752">MLAALCVVMKIVEMTTGAGAGKGAADGPQDTVRCPPQPAAPPRSLTNNLNKNNNNSSKNVVNDKLLFRNMSKNNNKNNEWGECRRNNLNKRVNNVNNVWRTQHRMLEWHRRKRHKQEDKKRKGNLTRLSTAQLTSDFKIRIFFGKK</sequence>
<evidence type="ECO:0000313" key="4">
    <source>
        <dbReference type="RefSeq" id="XP_052130487.1"/>
    </source>
</evidence>
<dbReference type="KEGG" id="foc:127751268"/>
<feature type="chain" id="PRO_5044698058" evidence="2">
    <location>
        <begin position="21"/>
        <end position="146"/>
    </location>
</feature>
<evidence type="ECO:0000256" key="1">
    <source>
        <dbReference type="SAM" id="MobiDB-lite"/>
    </source>
</evidence>
<name>A0A9C6X7H4_FRAOC</name>
<dbReference type="Proteomes" id="UP000504606">
    <property type="component" value="Unplaced"/>
</dbReference>
<reference evidence="4 5" key="1">
    <citation type="submission" date="2025-04" db="UniProtKB">
        <authorList>
            <consortium name="RefSeq"/>
        </authorList>
    </citation>
    <scope>IDENTIFICATION</scope>
    <source>
        <tissue evidence="4 5">Whole organism</tissue>
    </source>
</reference>
<feature type="signal peptide" evidence="2">
    <location>
        <begin position="1"/>
        <end position="20"/>
    </location>
</feature>
<dbReference type="RefSeq" id="XP_052130487.1">
    <property type="nucleotide sequence ID" value="XM_052274527.1"/>
</dbReference>
<keyword evidence="3" id="KW-1185">Reference proteome</keyword>